<dbReference type="PROSITE" id="PS50994">
    <property type="entry name" value="INTEGRASE"/>
    <property type="match status" value="1"/>
</dbReference>
<organism evidence="2 3">
    <name type="scientific">Bacillus taeanensis</name>
    <dbReference type="NCBI Taxonomy" id="273032"/>
    <lineage>
        <taxon>Bacteria</taxon>
        <taxon>Bacillati</taxon>
        <taxon>Bacillota</taxon>
        <taxon>Bacilli</taxon>
        <taxon>Bacillales</taxon>
        <taxon>Bacillaceae</taxon>
        <taxon>Bacillus</taxon>
    </lineage>
</organism>
<dbReference type="PANTHER" id="PTHR46889">
    <property type="entry name" value="TRANSPOSASE INSF FOR INSERTION SEQUENCE IS3B-RELATED"/>
    <property type="match status" value="1"/>
</dbReference>
<dbReference type="SUPFAM" id="SSF53098">
    <property type="entry name" value="Ribonuclease H-like"/>
    <property type="match status" value="1"/>
</dbReference>
<comment type="caution">
    <text evidence="2">The sequence shown here is derived from an EMBL/GenBank/DDBJ whole genome shotgun (WGS) entry which is preliminary data.</text>
</comment>
<dbReference type="AlphaFoldDB" id="A0A366XVC7"/>
<dbReference type="InterPro" id="IPR050900">
    <property type="entry name" value="Transposase_IS3/IS150/IS904"/>
</dbReference>
<dbReference type="Pfam" id="PF00665">
    <property type="entry name" value="rve"/>
    <property type="match status" value="1"/>
</dbReference>
<dbReference type="PANTHER" id="PTHR46889:SF4">
    <property type="entry name" value="TRANSPOSASE INSO FOR INSERTION SEQUENCE ELEMENT IS911B-RELATED"/>
    <property type="match status" value="1"/>
</dbReference>
<dbReference type="Gene3D" id="3.30.420.10">
    <property type="entry name" value="Ribonuclease H-like superfamily/Ribonuclease H"/>
    <property type="match status" value="1"/>
</dbReference>
<dbReference type="GO" id="GO:0003676">
    <property type="term" value="F:nucleic acid binding"/>
    <property type="evidence" value="ECO:0007669"/>
    <property type="project" value="InterPro"/>
</dbReference>
<evidence type="ECO:0000313" key="2">
    <source>
        <dbReference type="EMBL" id="RBW67901.1"/>
    </source>
</evidence>
<dbReference type="EMBL" id="QOCW01000028">
    <property type="protein sequence ID" value="RBW67901.1"/>
    <property type="molecule type" value="Genomic_DNA"/>
</dbReference>
<sequence length="96" mass="11156">MEIFNKDKTFAAVVSDLTYVRVNKKWHYICVFVDLFNREIIGYSAGPNRDALLVYRAFASVKTDLRNIQIFHTDRGNEFKNKLIDEALETLASNDH</sequence>
<dbReference type="Proteomes" id="UP000253314">
    <property type="component" value="Unassembled WGS sequence"/>
</dbReference>
<dbReference type="InterPro" id="IPR012337">
    <property type="entry name" value="RNaseH-like_sf"/>
</dbReference>
<proteinExistence type="predicted"/>
<evidence type="ECO:0000313" key="3">
    <source>
        <dbReference type="Proteomes" id="UP000253314"/>
    </source>
</evidence>
<accession>A0A366XVC7</accession>
<evidence type="ECO:0000259" key="1">
    <source>
        <dbReference type="PROSITE" id="PS50994"/>
    </source>
</evidence>
<dbReference type="GO" id="GO:0015074">
    <property type="term" value="P:DNA integration"/>
    <property type="evidence" value="ECO:0007669"/>
    <property type="project" value="InterPro"/>
</dbReference>
<dbReference type="OrthoDB" id="9781005at2"/>
<feature type="domain" description="Integrase catalytic" evidence="1">
    <location>
        <begin position="1"/>
        <end position="96"/>
    </location>
</feature>
<keyword evidence="3" id="KW-1185">Reference proteome</keyword>
<gene>
    <name evidence="2" type="ORF">DS031_19680</name>
</gene>
<reference evidence="2 3" key="1">
    <citation type="submission" date="2018-07" db="EMBL/GenBank/DDBJ databases">
        <title>Lottiidibacillus patelloidae gen. nov., sp. nov., isolated from the intestinal tract of a marine limpet and the reclassification of B. taeanensis BH030017T, B. algicola KMM 3737T and B. hwajinpoensis SW-72T as genus Lottiidibacillus.</title>
        <authorList>
            <person name="Liu R."/>
            <person name="Huang Z."/>
        </authorList>
    </citation>
    <scope>NUCLEOTIDE SEQUENCE [LARGE SCALE GENOMIC DNA]</scope>
    <source>
        <strain evidence="2 3">BH030017</strain>
    </source>
</reference>
<dbReference type="InterPro" id="IPR001584">
    <property type="entry name" value="Integrase_cat-core"/>
</dbReference>
<dbReference type="InterPro" id="IPR036397">
    <property type="entry name" value="RNaseH_sf"/>
</dbReference>
<protein>
    <recommendedName>
        <fullName evidence="1">Integrase catalytic domain-containing protein</fullName>
    </recommendedName>
</protein>
<name>A0A366XVC7_9BACI</name>